<sequence>MEWELKVCEERLVRELLCRNPEHFKIEGNVITRTAFDSTGLNSPFSTVLFDGVVENAIKSVTITILALPQTEHSCGVVMVGCLFAGRFIPKSPKGLGIEKKYSFALCSIDGMIHRSKERKSSFKPCHSPLRVGDQVVLEVDTRSDACTSRFFVNGKAGEREISDIEEKQHFGFSLTGAGTSIRIDAVTDPDKPSQDGITIADIAKTNESEDLDEAPKIAEAAKFAKKIPSEHEQSAPLPTTQPKQSMLQPSAQKTDSVRNPTDASSSTSKVPLKPQPLAAKVSDRDHPAYEPFFAKLKSGKKAVFLAPEMREKGLNPAALSDPDMLV</sequence>
<proteinExistence type="predicted"/>
<evidence type="ECO:0000313" key="2">
    <source>
        <dbReference type="EMBL" id="KAK2953358.1"/>
    </source>
</evidence>
<evidence type="ECO:0000256" key="1">
    <source>
        <dbReference type="SAM" id="MobiDB-lite"/>
    </source>
</evidence>
<protein>
    <submittedName>
        <fullName evidence="2">Uncharacterized protein</fullName>
    </submittedName>
</protein>
<comment type="caution">
    <text evidence="2">The sequence shown here is derived from an EMBL/GenBank/DDBJ whole genome shotgun (WGS) entry which is preliminary data.</text>
</comment>
<dbReference type="Proteomes" id="UP001281761">
    <property type="component" value="Unassembled WGS sequence"/>
</dbReference>
<reference evidence="2 3" key="1">
    <citation type="journal article" date="2022" name="bioRxiv">
        <title>Genomics of Preaxostyla Flagellates Illuminates Evolutionary Transitions and the Path Towards Mitochondrial Loss.</title>
        <authorList>
            <person name="Novak L.V.F."/>
            <person name="Treitli S.C."/>
            <person name="Pyrih J."/>
            <person name="Halakuc P."/>
            <person name="Pipaliya S.V."/>
            <person name="Vacek V."/>
            <person name="Brzon O."/>
            <person name="Soukal P."/>
            <person name="Eme L."/>
            <person name="Dacks J.B."/>
            <person name="Karnkowska A."/>
            <person name="Elias M."/>
            <person name="Hampl V."/>
        </authorList>
    </citation>
    <scope>NUCLEOTIDE SEQUENCE [LARGE SCALE GENOMIC DNA]</scope>
    <source>
        <strain evidence="2">NAU3</strain>
        <tissue evidence="2">Gut</tissue>
    </source>
</reference>
<keyword evidence="3" id="KW-1185">Reference proteome</keyword>
<feature type="compositionally biased region" description="Polar residues" evidence="1">
    <location>
        <begin position="237"/>
        <end position="270"/>
    </location>
</feature>
<organism evidence="2 3">
    <name type="scientific">Blattamonas nauphoetae</name>
    <dbReference type="NCBI Taxonomy" id="2049346"/>
    <lineage>
        <taxon>Eukaryota</taxon>
        <taxon>Metamonada</taxon>
        <taxon>Preaxostyla</taxon>
        <taxon>Oxymonadida</taxon>
        <taxon>Blattamonas</taxon>
    </lineage>
</organism>
<dbReference type="EMBL" id="JARBJD010000092">
    <property type="protein sequence ID" value="KAK2953358.1"/>
    <property type="molecule type" value="Genomic_DNA"/>
</dbReference>
<gene>
    <name evidence="2" type="ORF">BLNAU_11643</name>
</gene>
<name>A0ABQ9XPT9_9EUKA</name>
<accession>A0ABQ9XPT9</accession>
<evidence type="ECO:0000313" key="3">
    <source>
        <dbReference type="Proteomes" id="UP001281761"/>
    </source>
</evidence>
<feature type="region of interest" description="Disordered" evidence="1">
    <location>
        <begin position="228"/>
        <end position="286"/>
    </location>
</feature>